<protein>
    <submittedName>
        <fullName evidence="3">Aldehyde dehydrogenase</fullName>
    </submittedName>
</protein>
<proteinExistence type="predicted"/>
<dbReference type="Pfam" id="PF00171">
    <property type="entry name" value="Aldedh"/>
    <property type="match status" value="1"/>
</dbReference>
<evidence type="ECO:0000313" key="4">
    <source>
        <dbReference type="Proteomes" id="UP000242015"/>
    </source>
</evidence>
<evidence type="ECO:0000256" key="1">
    <source>
        <dbReference type="ARBA" id="ARBA00023002"/>
    </source>
</evidence>
<comment type="caution">
    <text evidence="3">The sequence shown here is derived from an EMBL/GenBank/DDBJ whole genome shotgun (WGS) entry which is preliminary data.</text>
</comment>
<accession>A0A2R6CCE2</accession>
<organism evidence="3 4">
    <name type="scientific">Candidatus Marsarchaeota G2 archaeon BE_D</name>
    <dbReference type="NCBI Taxonomy" id="1978158"/>
    <lineage>
        <taxon>Archaea</taxon>
        <taxon>Candidatus Marsarchaeota</taxon>
        <taxon>Candidatus Marsarchaeota group 2</taxon>
    </lineage>
</organism>
<dbReference type="InterPro" id="IPR047110">
    <property type="entry name" value="GABD/Sad-like"/>
</dbReference>
<dbReference type="PANTHER" id="PTHR43217:SF1">
    <property type="entry name" value="SUCCINATE SEMIALDEHYDE DEHYDROGENASE [NAD(P)+] SAD"/>
    <property type="match status" value="1"/>
</dbReference>
<dbReference type="Gene3D" id="3.40.605.10">
    <property type="entry name" value="Aldehyde Dehydrogenase, Chain A, domain 1"/>
    <property type="match status" value="1"/>
</dbReference>
<dbReference type="InterPro" id="IPR015590">
    <property type="entry name" value="Aldehyde_DH_dom"/>
</dbReference>
<dbReference type="AlphaFoldDB" id="A0A2R6CCE2"/>
<dbReference type="PANTHER" id="PTHR43217">
    <property type="entry name" value="SUCCINATE SEMIALDEHYDE DEHYDROGENASE [NAD(P)+] SAD"/>
    <property type="match status" value="1"/>
</dbReference>
<reference evidence="3 4" key="1">
    <citation type="submission" date="2017-04" db="EMBL/GenBank/DDBJ databases">
        <title>Novel microbial lineages endemic to geothermal iron-oxide mats fill important gaps in the evolutionary history of Archaea.</title>
        <authorList>
            <person name="Jay Z.J."/>
            <person name="Beam J.P."/>
            <person name="Dlakic M."/>
            <person name="Rusch D.B."/>
            <person name="Kozubal M.A."/>
            <person name="Inskeep W.P."/>
        </authorList>
    </citation>
    <scope>NUCLEOTIDE SEQUENCE [LARGE SCALE GENOMIC DNA]</scope>
    <source>
        <strain evidence="3">BE_D</strain>
    </source>
</reference>
<dbReference type="Proteomes" id="UP000242015">
    <property type="component" value="Unassembled WGS sequence"/>
</dbReference>
<keyword evidence="1" id="KW-0560">Oxidoreductase</keyword>
<evidence type="ECO:0000313" key="3">
    <source>
        <dbReference type="EMBL" id="PSO08575.1"/>
    </source>
</evidence>
<dbReference type="InterPro" id="IPR016162">
    <property type="entry name" value="Ald_DH_N"/>
</dbReference>
<dbReference type="EMBL" id="NEXF01000072">
    <property type="protein sequence ID" value="PSO08575.1"/>
    <property type="molecule type" value="Genomic_DNA"/>
</dbReference>
<feature type="domain" description="Aldehyde dehydrogenase" evidence="2">
    <location>
        <begin position="2"/>
        <end position="435"/>
    </location>
</feature>
<gene>
    <name evidence="3" type="ORF">B9Q04_04820</name>
</gene>
<sequence>MTIKTFNPYTGEVLGEYQEESVEQIKQKIAKLREAQMHWARNTDARMDALREVKKRLLAKKGELAKLMSMEMGKPVSQSEAEVNKCAWLIDYAVENMQRFLEPEYVKTEAAKSYIRFDPLGVVLLVMPWNFPAWQVMRAAIPALAAGNAVILKHASIVTGTSLMLEELFGLDVFRSTVARGETALAAIEYVDGVSFTGSTSVGSTIASEAGKRIKKSVLELGGSDPFIVLGSADLDKTVKNAVYARLQNNGQSCIASKRFLVHQSVYDEFSKLMREEFAKVAVGDPLSTSTFLGPLSSTEQKRTVVRQLEELGRLGRVHRAEARDDGNFVPPTLVETGALYTDEVFGPVAILKKFSTMDEAVQLANETPYGLGASIWGDPEEAEKLVPNIQAGMVFINKVVASDPRLPFGGVKKSGYGRELSRYGMLEFTNIRTVWVN</sequence>
<dbReference type="Gene3D" id="3.40.309.10">
    <property type="entry name" value="Aldehyde Dehydrogenase, Chain A, domain 2"/>
    <property type="match status" value="1"/>
</dbReference>
<dbReference type="InterPro" id="IPR016160">
    <property type="entry name" value="Ald_DH_CS_CYS"/>
</dbReference>
<dbReference type="InterPro" id="IPR016161">
    <property type="entry name" value="Ald_DH/histidinol_DH"/>
</dbReference>
<evidence type="ECO:0000259" key="2">
    <source>
        <dbReference type="Pfam" id="PF00171"/>
    </source>
</evidence>
<dbReference type="InterPro" id="IPR016163">
    <property type="entry name" value="Ald_DH_C"/>
</dbReference>
<name>A0A2R6CCE2_9ARCH</name>
<dbReference type="PROSITE" id="PS00070">
    <property type="entry name" value="ALDEHYDE_DEHYDR_CYS"/>
    <property type="match status" value="1"/>
</dbReference>
<dbReference type="SUPFAM" id="SSF53720">
    <property type="entry name" value="ALDH-like"/>
    <property type="match status" value="1"/>
</dbReference>
<dbReference type="GO" id="GO:0004777">
    <property type="term" value="F:succinate-semialdehyde dehydrogenase (NAD+) activity"/>
    <property type="evidence" value="ECO:0007669"/>
    <property type="project" value="TreeGrafter"/>
</dbReference>